<evidence type="ECO:0000256" key="5">
    <source>
        <dbReference type="SAM" id="Phobius"/>
    </source>
</evidence>
<organism evidence="7 8">
    <name type="scientific">Candidatus Falkowbacteria bacterium CG11_big_fil_rev_8_21_14_0_20_39_10</name>
    <dbReference type="NCBI Taxonomy" id="1974570"/>
    <lineage>
        <taxon>Bacteria</taxon>
        <taxon>Candidatus Falkowiibacteriota</taxon>
    </lineage>
</organism>
<dbReference type="AlphaFoldDB" id="A0A2M6KAC8"/>
<feature type="transmembrane region" description="Helical" evidence="5">
    <location>
        <begin position="300"/>
        <end position="318"/>
    </location>
</feature>
<dbReference type="InterPro" id="IPR051533">
    <property type="entry name" value="WaaL-like"/>
</dbReference>
<protein>
    <recommendedName>
        <fullName evidence="6">O-antigen ligase-related domain-containing protein</fullName>
    </recommendedName>
</protein>
<name>A0A2M6KAC8_9BACT</name>
<evidence type="ECO:0000256" key="2">
    <source>
        <dbReference type="ARBA" id="ARBA00022692"/>
    </source>
</evidence>
<feature type="domain" description="O-antigen ligase-related" evidence="6">
    <location>
        <begin position="262"/>
        <end position="432"/>
    </location>
</feature>
<feature type="transmembrane region" description="Helical" evidence="5">
    <location>
        <begin position="165"/>
        <end position="186"/>
    </location>
</feature>
<feature type="transmembrane region" description="Helical" evidence="5">
    <location>
        <begin position="51"/>
        <end position="70"/>
    </location>
</feature>
<dbReference type="Pfam" id="PF04932">
    <property type="entry name" value="Wzy_C"/>
    <property type="match status" value="1"/>
</dbReference>
<evidence type="ECO:0000256" key="1">
    <source>
        <dbReference type="ARBA" id="ARBA00004141"/>
    </source>
</evidence>
<keyword evidence="3 5" id="KW-1133">Transmembrane helix</keyword>
<comment type="caution">
    <text evidence="7">The sequence shown here is derived from an EMBL/GenBank/DDBJ whole genome shotgun (WGS) entry which is preliminary data.</text>
</comment>
<gene>
    <name evidence="7" type="ORF">COV49_00265</name>
</gene>
<dbReference type="GO" id="GO:0016020">
    <property type="term" value="C:membrane"/>
    <property type="evidence" value="ECO:0007669"/>
    <property type="project" value="UniProtKB-SubCell"/>
</dbReference>
<feature type="transmembrane region" description="Helical" evidence="5">
    <location>
        <begin position="255"/>
        <end position="271"/>
    </location>
</feature>
<feature type="transmembrane region" description="Helical" evidence="5">
    <location>
        <begin position="231"/>
        <end position="248"/>
    </location>
</feature>
<dbReference type="Proteomes" id="UP000230869">
    <property type="component" value="Unassembled WGS sequence"/>
</dbReference>
<evidence type="ECO:0000313" key="7">
    <source>
        <dbReference type="EMBL" id="PIR14010.1"/>
    </source>
</evidence>
<comment type="subcellular location">
    <subcellularLocation>
        <location evidence="1">Membrane</location>
        <topology evidence="1">Multi-pass membrane protein</topology>
    </subcellularLocation>
</comment>
<evidence type="ECO:0000313" key="8">
    <source>
        <dbReference type="Proteomes" id="UP000230869"/>
    </source>
</evidence>
<feature type="transmembrane region" description="Helical" evidence="5">
    <location>
        <begin position="76"/>
        <end position="98"/>
    </location>
</feature>
<feature type="transmembrane region" description="Helical" evidence="5">
    <location>
        <begin position="486"/>
        <end position="504"/>
    </location>
</feature>
<reference evidence="7 8" key="1">
    <citation type="submission" date="2017-09" db="EMBL/GenBank/DDBJ databases">
        <title>Depth-based differentiation of microbial function through sediment-hosted aquifers and enrichment of novel symbionts in the deep terrestrial subsurface.</title>
        <authorList>
            <person name="Probst A.J."/>
            <person name="Ladd B."/>
            <person name="Jarett J.K."/>
            <person name="Geller-Mcgrath D.E."/>
            <person name="Sieber C.M."/>
            <person name="Emerson J.B."/>
            <person name="Anantharaman K."/>
            <person name="Thomas B.C."/>
            <person name="Malmstrom R."/>
            <person name="Stieglmeier M."/>
            <person name="Klingl A."/>
            <person name="Woyke T."/>
            <person name="Ryan C.M."/>
            <person name="Banfield J.F."/>
        </authorList>
    </citation>
    <scope>NUCLEOTIDE SEQUENCE [LARGE SCALE GENOMIC DNA]</scope>
    <source>
        <strain evidence="7">CG11_big_fil_rev_8_21_14_0_20_39_10</strain>
    </source>
</reference>
<evidence type="ECO:0000256" key="4">
    <source>
        <dbReference type="ARBA" id="ARBA00023136"/>
    </source>
</evidence>
<proteinExistence type="predicted"/>
<feature type="transmembrane region" description="Helical" evidence="5">
    <location>
        <begin position="424"/>
        <end position="442"/>
    </location>
</feature>
<evidence type="ECO:0000259" key="6">
    <source>
        <dbReference type="Pfam" id="PF04932"/>
    </source>
</evidence>
<keyword evidence="2 5" id="KW-0812">Transmembrane</keyword>
<accession>A0A2M6KAC8</accession>
<dbReference type="PANTHER" id="PTHR37422:SF17">
    <property type="entry name" value="O-ANTIGEN LIGASE"/>
    <property type="match status" value="1"/>
</dbReference>
<keyword evidence="4 5" id="KW-0472">Membrane</keyword>
<feature type="transmembrane region" description="Helical" evidence="5">
    <location>
        <begin position="110"/>
        <end position="127"/>
    </location>
</feature>
<evidence type="ECO:0000256" key="3">
    <source>
        <dbReference type="ARBA" id="ARBA00022989"/>
    </source>
</evidence>
<dbReference type="PANTHER" id="PTHR37422">
    <property type="entry name" value="TEICHURONIC ACID BIOSYNTHESIS PROTEIN TUAE"/>
    <property type="match status" value="1"/>
</dbReference>
<dbReference type="EMBL" id="PCWW01000007">
    <property type="protein sequence ID" value="PIR14010.1"/>
    <property type="molecule type" value="Genomic_DNA"/>
</dbReference>
<sequence length="512" mass="58102">MFNIIKKNPIIFLAAIIFVAAAVLAFFSAKFVLAFVFALGLLALSSQRMEIGLYFLMVYIPLEPFLLKFIDEDLILYFKYGNEALIFLLLIITLIKYFKKHGFKYIKTPIDLLLAIFILITIVSAVANLENPVFWILGLRQIFRYVLLYYIIIYSELSRKTSQRLAVLLMILLAAQAAIGLGQAIIGPGADNFLMPDKKANIEGFSSSEYDYYQFWESGQRVFSTMGRYDILGIFLCLAMLMAVGLIFEIKRFSSRFLLFIIFLFSLVTLALTYSRMSWLALVLGVFFMGVIIKRNKKIIFFLLIGLILLTAYLGAYVSTNNIDISRLNDQADMTLASRFLMLFSLSDLKNSYKYQGRLYFIVKTPAVVVKNYPLLGVGLGQYGSGVAFALHNTSKYDELGLPFGIEDREGQIDNNWFSLWGETGTLGLIALAVMIYGLFRYGLKIYNNSQDKFIKGVGLGFGAVVLAFSWLTLLGPYFESRIPSFYFWLLAGLTVNLGIKEKIKIKKYEIK</sequence>
<feature type="transmembrane region" description="Helical" evidence="5">
    <location>
        <begin position="454"/>
        <end position="474"/>
    </location>
</feature>
<dbReference type="InterPro" id="IPR007016">
    <property type="entry name" value="O-antigen_ligase-rel_domated"/>
</dbReference>
<feature type="transmembrane region" description="Helical" evidence="5">
    <location>
        <begin position="133"/>
        <end position="153"/>
    </location>
</feature>
<feature type="transmembrane region" description="Helical" evidence="5">
    <location>
        <begin position="12"/>
        <end position="44"/>
    </location>
</feature>